<keyword evidence="1" id="KW-0472">Membrane</keyword>
<feature type="transmembrane region" description="Helical" evidence="1">
    <location>
        <begin position="25"/>
        <end position="45"/>
    </location>
</feature>
<accession>A0ABU0YNJ0</accession>
<proteinExistence type="predicted"/>
<feature type="transmembrane region" description="Helical" evidence="1">
    <location>
        <begin position="255"/>
        <end position="277"/>
    </location>
</feature>
<evidence type="ECO:0008006" key="4">
    <source>
        <dbReference type="Google" id="ProtNLM"/>
    </source>
</evidence>
<evidence type="ECO:0000256" key="1">
    <source>
        <dbReference type="SAM" id="Phobius"/>
    </source>
</evidence>
<comment type="caution">
    <text evidence="2">The sequence shown here is derived from an EMBL/GenBank/DDBJ whole genome shotgun (WGS) entry which is preliminary data.</text>
</comment>
<protein>
    <recommendedName>
        <fullName evidence="4">ABC transporter permease</fullName>
    </recommendedName>
</protein>
<keyword evidence="3" id="KW-1185">Reference proteome</keyword>
<organism evidence="2 3">
    <name type="scientific">Dongia sedimenti</name>
    <dbReference type="NCBI Taxonomy" id="3064282"/>
    <lineage>
        <taxon>Bacteria</taxon>
        <taxon>Pseudomonadati</taxon>
        <taxon>Pseudomonadota</taxon>
        <taxon>Alphaproteobacteria</taxon>
        <taxon>Rhodospirillales</taxon>
        <taxon>Dongiaceae</taxon>
        <taxon>Dongia</taxon>
    </lineage>
</organism>
<feature type="transmembrane region" description="Helical" evidence="1">
    <location>
        <begin position="198"/>
        <end position="220"/>
    </location>
</feature>
<sequence length="288" mass="31385">MAAPGHVSANALLRRSALLPLRHPVILLLAIAAIAAGSFLALYVAGHCFPSVTGACVSPPVYNFIGQGSLAVQYEVAMAGGRLACKIALTVALWCLFIRAESNRPPVSARRILRFVARMIVYWIVFQAPDWLLDLLNVFMAMIVGEPLLSVGMTCIAIALYSYLHARLVLYVVSGVYDDPPKSFRESWNAALDLQGPLFRAFLALEILSVFVVFGFWYLAERVPGAPLLSAQIANWAGVAWEVAHRTIITEWGNLLSSAFMALMAGAMAVITHQAIVSRNVRLANIFE</sequence>
<dbReference type="Proteomes" id="UP001230156">
    <property type="component" value="Unassembled WGS sequence"/>
</dbReference>
<evidence type="ECO:0000313" key="2">
    <source>
        <dbReference type="EMBL" id="MDQ7249259.1"/>
    </source>
</evidence>
<feature type="transmembrane region" description="Helical" evidence="1">
    <location>
        <begin position="79"/>
        <end position="99"/>
    </location>
</feature>
<reference evidence="3" key="1">
    <citation type="submission" date="2023-08" db="EMBL/GenBank/DDBJ databases">
        <title>Rhodospirillaceae gen. nov., a novel taxon isolated from the Yangtze River Yuezi River estuary sludge.</title>
        <authorList>
            <person name="Ruan L."/>
        </authorList>
    </citation>
    <scope>NUCLEOTIDE SEQUENCE [LARGE SCALE GENOMIC DNA]</scope>
    <source>
        <strain evidence="3">R-7</strain>
    </source>
</reference>
<dbReference type="EMBL" id="JAUYVI010000005">
    <property type="protein sequence ID" value="MDQ7249259.1"/>
    <property type="molecule type" value="Genomic_DNA"/>
</dbReference>
<gene>
    <name evidence="2" type="ORF">Q8A70_16345</name>
</gene>
<keyword evidence="1" id="KW-1133">Transmembrane helix</keyword>
<name>A0ABU0YNJ0_9PROT</name>
<keyword evidence="1" id="KW-0812">Transmembrane</keyword>
<dbReference type="RefSeq" id="WP_379957058.1">
    <property type="nucleotide sequence ID" value="NZ_JAUYVI010000005.1"/>
</dbReference>
<evidence type="ECO:0000313" key="3">
    <source>
        <dbReference type="Proteomes" id="UP001230156"/>
    </source>
</evidence>